<dbReference type="PANTHER" id="PTHR43479">
    <property type="entry name" value="ACREF/ENVCD OPERON REPRESSOR-RELATED"/>
    <property type="match status" value="1"/>
</dbReference>
<dbReference type="PROSITE" id="PS01081">
    <property type="entry name" value="HTH_TETR_1"/>
    <property type="match status" value="1"/>
</dbReference>
<dbReference type="GO" id="GO:0003677">
    <property type="term" value="F:DNA binding"/>
    <property type="evidence" value="ECO:0007669"/>
    <property type="project" value="UniProtKB-UniRule"/>
</dbReference>
<dbReference type="RefSeq" id="WP_099343133.1">
    <property type="nucleotide sequence ID" value="NZ_CP032098.1"/>
</dbReference>
<dbReference type="Proteomes" id="UP000221222">
    <property type="component" value="Unassembled WGS sequence"/>
</dbReference>
<dbReference type="InterPro" id="IPR050624">
    <property type="entry name" value="HTH-type_Tx_Regulator"/>
</dbReference>
<reference evidence="5 6" key="1">
    <citation type="submission" date="2017-09" db="EMBL/GenBank/DDBJ databases">
        <title>Arcobacter canalis sp. nov., a new species isolated from a water canal contaminated with urban sewage.</title>
        <authorList>
            <person name="Perez-Cataluna A."/>
            <person name="Salas-Masso N."/>
            <person name="Figueras M.J."/>
        </authorList>
    </citation>
    <scope>NUCLEOTIDE SEQUENCE [LARGE SCALE GENOMIC DNA]</scope>
    <source>
        <strain evidence="5 6">F98-3</strain>
    </source>
</reference>
<evidence type="ECO:0000313" key="6">
    <source>
        <dbReference type="Proteomes" id="UP000221222"/>
    </source>
</evidence>
<organism evidence="5 6">
    <name type="scientific">Malaciobacter molluscorum LMG 25693</name>
    <dbReference type="NCBI Taxonomy" id="870501"/>
    <lineage>
        <taxon>Bacteria</taxon>
        <taxon>Pseudomonadati</taxon>
        <taxon>Campylobacterota</taxon>
        <taxon>Epsilonproteobacteria</taxon>
        <taxon>Campylobacterales</taxon>
        <taxon>Arcobacteraceae</taxon>
        <taxon>Malaciobacter</taxon>
    </lineage>
</organism>
<evidence type="ECO:0000313" key="5">
    <source>
        <dbReference type="EMBL" id="PHO17406.1"/>
    </source>
</evidence>
<dbReference type="KEGG" id="amol:AMOL_0708"/>
<dbReference type="Gene3D" id="1.10.10.60">
    <property type="entry name" value="Homeodomain-like"/>
    <property type="match status" value="1"/>
</dbReference>
<dbReference type="InterPro" id="IPR009057">
    <property type="entry name" value="Homeodomain-like_sf"/>
</dbReference>
<evidence type="ECO:0000313" key="4">
    <source>
        <dbReference type="EMBL" id="AXX91706.1"/>
    </source>
</evidence>
<dbReference type="EMBL" id="CP032098">
    <property type="protein sequence ID" value="AXX91706.1"/>
    <property type="molecule type" value="Genomic_DNA"/>
</dbReference>
<keyword evidence="6" id="KW-1185">Reference proteome</keyword>
<accession>A0A2G1DGF5</accession>
<protein>
    <submittedName>
        <fullName evidence="5">TetR family transcriptional regulator</fullName>
    </submittedName>
    <submittedName>
        <fullName evidence="4">Transcriptional regulator, TetR/AcrR family</fullName>
    </submittedName>
</protein>
<keyword evidence="1 2" id="KW-0238">DNA-binding</keyword>
<dbReference type="Gene3D" id="1.10.357.10">
    <property type="entry name" value="Tetracycline Repressor, domain 2"/>
    <property type="match status" value="1"/>
</dbReference>
<evidence type="ECO:0000259" key="3">
    <source>
        <dbReference type="PROSITE" id="PS50977"/>
    </source>
</evidence>
<dbReference type="InterPro" id="IPR001647">
    <property type="entry name" value="HTH_TetR"/>
</dbReference>
<proteinExistence type="predicted"/>
<dbReference type="PANTHER" id="PTHR43479:SF11">
    <property type="entry name" value="ACREF_ENVCD OPERON REPRESSOR-RELATED"/>
    <property type="match status" value="1"/>
</dbReference>
<gene>
    <name evidence="4" type="ORF">AMOL_0708</name>
    <name evidence="5" type="ORF">CPU12_10805</name>
</gene>
<dbReference type="PROSITE" id="PS50977">
    <property type="entry name" value="HTH_TETR_2"/>
    <property type="match status" value="1"/>
</dbReference>
<evidence type="ECO:0000313" key="7">
    <source>
        <dbReference type="Proteomes" id="UP000262712"/>
    </source>
</evidence>
<dbReference type="AlphaFoldDB" id="A0A2G1DGF5"/>
<reference evidence="4 7" key="2">
    <citation type="submission" date="2018-08" db="EMBL/GenBank/DDBJ databases">
        <title>Complete genome of the Arcobacter molluscorum type strain LMG 25693.</title>
        <authorList>
            <person name="Miller W.G."/>
            <person name="Yee E."/>
            <person name="Bono J.L."/>
        </authorList>
    </citation>
    <scope>NUCLEOTIDE SEQUENCE [LARGE SCALE GENOMIC DNA]</scope>
    <source>
        <strain evidence="4 7">CECT 7696</strain>
    </source>
</reference>
<name>A0A2G1DGF5_9BACT</name>
<dbReference type="Pfam" id="PF00440">
    <property type="entry name" value="TetR_N"/>
    <property type="match status" value="1"/>
</dbReference>
<dbReference type="Proteomes" id="UP000262712">
    <property type="component" value="Chromosome"/>
</dbReference>
<dbReference type="SUPFAM" id="SSF46689">
    <property type="entry name" value="Homeodomain-like"/>
    <property type="match status" value="1"/>
</dbReference>
<sequence>MPKIVNKELKRKEIAISCMDLIYDVGIRKLTVDEVAKKANIGKGTVYEYFENKEDIVFEIINMHIQKAQQDFCKKIKKLKTTREKIYEVFSFVLDNSENSVRRFNYYKEYVSIVLSNENENMLKFNCNCKDFITQQIENILNEAVNKGELNGNASELVEVILIFEKGLAFLKMTQKDIELKNICLNFIDLILKKS</sequence>
<feature type="DNA-binding region" description="H-T-H motif" evidence="2">
    <location>
        <begin position="31"/>
        <end position="50"/>
    </location>
</feature>
<dbReference type="InterPro" id="IPR023772">
    <property type="entry name" value="DNA-bd_HTH_TetR-type_CS"/>
</dbReference>
<evidence type="ECO:0000256" key="1">
    <source>
        <dbReference type="ARBA" id="ARBA00023125"/>
    </source>
</evidence>
<feature type="domain" description="HTH tetR-type" evidence="3">
    <location>
        <begin position="8"/>
        <end position="68"/>
    </location>
</feature>
<evidence type="ECO:0000256" key="2">
    <source>
        <dbReference type="PROSITE-ProRule" id="PRU00335"/>
    </source>
</evidence>
<dbReference type="EMBL" id="NXFY01000018">
    <property type="protein sequence ID" value="PHO17406.1"/>
    <property type="molecule type" value="Genomic_DNA"/>
</dbReference>